<dbReference type="Proteomes" id="UP001056778">
    <property type="component" value="Chromosome 1"/>
</dbReference>
<sequence>MINEKSGIEKIIQQINSTNAKKIAVLFVIAFACYHEFLHIRYGKYLELYFLVYILGSNSCTWLLSDGRYKGDKQWQPYGCMLHHYSKIDTRRCLRYIAYYGKNTHFVFIGDSRIKSLYEGFVGHLKQDEVTTEKPNTNGQNLVHIDKTLKLTVEYKWYPYISKSMVDQFRHWQVLDKPPSVIVAGCGLWSIKTSNGSEAIIQEYSVNLTRLVQPIDHLHEHKSVILWALQEPVNLNKISSEYQMVTNEHIDLYNKAAVEVLSYSSVELWWSARLVANGMVSESPDGIHLASRPLQHDTQILLNMYCNDYMNFNDGSCCSSTESYTTLQLVTFSILTVCVIVMVTMFLYRWMHKFKGRPMQEYTLLSEAENTVPIEVNDYYTLFKALSRMAIIMAYFIICDRTNFFMKENKYYSEFSFWIPIGYVFTLGFFFTENSKYTKVLHLDQMDEWKGWMQLVILVYHVTGASRILPINMHIKVLISAYLFILAYQHFCYVWQRGDIGIVYFFRTLFELNFMTVTLCLCMNRPYQFYHFVPLMSFWYLMVYVFLALPPHITAQSSESNKVQYFYLVIKLITYFSVITILFLSEVFFEKVFVTRPWKALFVTTDDDIHEWWSRWKLDRYSTMYGMLFALILYLAQRYNIYDDNNHSNLFSRGIALSATLASLIGLGCYITFTFLCHNELECSEIHSYIVFIPIISYIVLRNISGVLRTKYSSFFAWFGNISLELFISQYHIWLAADTHGVLVLIPGYPVLNVIITSFIFVCASHEVHRITRVLLPYAVPSDWKLVLRNFILFLAILVPIGIHDGMF</sequence>
<reference evidence="1" key="1">
    <citation type="submission" date="2022-04" db="EMBL/GenBank/DDBJ databases">
        <title>Chromosome-scale genome assembly of Holotrichia oblita Faldermann.</title>
        <authorList>
            <person name="Rongchong L."/>
        </authorList>
    </citation>
    <scope>NUCLEOTIDE SEQUENCE</scope>
    <source>
        <strain evidence="1">81SQS9</strain>
    </source>
</reference>
<evidence type="ECO:0000313" key="1">
    <source>
        <dbReference type="EMBL" id="KAI4470757.1"/>
    </source>
</evidence>
<dbReference type="EMBL" id="CM043015">
    <property type="protein sequence ID" value="KAI4470757.1"/>
    <property type="molecule type" value="Genomic_DNA"/>
</dbReference>
<accession>A0ACB9TVH0</accession>
<comment type="caution">
    <text evidence="1">The sequence shown here is derived from an EMBL/GenBank/DDBJ whole genome shotgun (WGS) entry which is preliminary data.</text>
</comment>
<name>A0ACB9TVH0_HOLOL</name>
<protein>
    <submittedName>
        <fullName evidence="1">N-acetylneuraminate 9-o-acetyltransferase</fullName>
    </submittedName>
</protein>
<evidence type="ECO:0000313" key="2">
    <source>
        <dbReference type="Proteomes" id="UP001056778"/>
    </source>
</evidence>
<gene>
    <name evidence="1" type="ORF">MML48_1g16667</name>
</gene>
<keyword evidence="2" id="KW-1185">Reference proteome</keyword>
<proteinExistence type="predicted"/>
<organism evidence="1 2">
    <name type="scientific">Holotrichia oblita</name>
    <name type="common">Chafer beetle</name>
    <dbReference type="NCBI Taxonomy" id="644536"/>
    <lineage>
        <taxon>Eukaryota</taxon>
        <taxon>Metazoa</taxon>
        <taxon>Ecdysozoa</taxon>
        <taxon>Arthropoda</taxon>
        <taxon>Hexapoda</taxon>
        <taxon>Insecta</taxon>
        <taxon>Pterygota</taxon>
        <taxon>Neoptera</taxon>
        <taxon>Endopterygota</taxon>
        <taxon>Coleoptera</taxon>
        <taxon>Polyphaga</taxon>
        <taxon>Scarabaeiformia</taxon>
        <taxon>Scarabaeidae</taxon>
        <taxon>Melolonthinae</taxon>
        <taxon>Holotrichia</taxon>
    </lineage>
</organism>